<name>A0ABP9PLW8_9ACTN</name>
<sequence length="251" mass="25556">MPDLGDTSTRLHAPGGSRISRRRVLGTAAWSAPAIVVATAAPSFATSGTPTPTVAFTSDFDGIATALPAGFTVRTGASTTNLGTAATFTSAATNWTNTGGGFFNVASATGLTGAATTAQQAASTNRAVAVRQSGSFGDPGAAFVVELGPTTGRTNVNLSFKAQQVHETTTAGRTTTWTVDAFYGTTRVVALANAFSTVQGTFKNDTVNATFGSQLDNLSSSVFVRIATVTGSANANVRPFTAIDDLTIVWT</sequence>
<dbReference type="PROSITE" id="PS51318">
    <property type="entry name" value="TAT"/>
    <property type="match status" value="1"/>
</dbReference>
<keyword evidence="2" id="KW-1185">Reference proteome</keyword>
<comment type="caution">
    <text evidence="1">The sequence shown here is derived from an EMBL/GenBank/DDBJ whole genome shotgun (WGS) entry which is preliminary data.</text>
</comment>
<dbReference type="RefSeq" id="WP_345457805.1">
    <property type="nucleotide sequence ID" value="NZ_BAABKG010000002.1"/>
</dbReference>
<dbReference type="InterPro" id="IPR006311">
    <property type="entry name" value="TAT_signal"/>
</dbReference>
<evidence type="ECO:0000313" key="1">
    <source>
        <dbReference type="EMBL" id="GAA5147596.1"/>
    </source>
</evidence>
<reference evidence="2" key="1">
    <citation type="journal article" date="2019" name="Int. J. Syst. Evol. Microbiol.">
        <title>The Global Catalogue of Microorganisms (GCM) 10K type strain sequencing project: providing services to taxonomists for standard genome sequencing and annotation.</title>
        <authorList>
            <consortium name="The Broad Institute Genomics Platform"/>
            <consortium name="The Broad Institute Genome Sequencing Center for Infectious Disease"/>
            <person name="Wu L."/>
            <person name="Ma J."/>
        </authorList>
    </citation>
    <scope>NUCLEOTIDE SEQUENCE [LARGE SCALE GENOMIC DNA]</scope>
    <source>
        <strain evidence="2">JCM 18459</strain>
    </source>
</reference>
<dbReference type="Proteomes" id="UP001500221">
    <property type="component" value="Unassembled WGS sequence"/>
</dbReference>
<proteinExistence type="predicted"/>
<organism evidence="1 2">
    <name type="scientific">Nocardioides marinquilinus</name>
    <dbReference type="NCBI Taxonomy" id="1210400"/>
    <lineage>
        <taxon>Bacteria</taxon>
        <taxon>Bacillati</taxon>
        <taxon>Actinomycetota</taxon>
        <taxon>Actinomycetes</taxon>
        <taxon>Propionibacteriales</taxon>
        <taxon>Nocardioidaceae</taxon>
        <taxon>Nocardioides</taxon>
    </lineage>
</organism>
<evidence type="ECO:0000313" key="2">
    <source>
        <dbReference type="Proteomes" id="UP001500221"/>
    </source>
</evidence>
<protein>
    <submittedName>
        <fullName evidence="1">Uncharacterized protein</fullName>
    </submittedName>
</protein>
<accession>A0ABP9PLW8</accession>
<dbReference type="EMBL" id="BAABKG010000002">
    <property type="protein sequence ID" value="GAA5147596.1"/>
    <property type="molecule type" value="Genomic_DNA"/>
</dbReference>
<gene>
    <name evidence="1" type="ORF">GCM10023340_20250</name>
</gene>